<protein>
    <submittedName>
        <fullName evidence="1">Uncharacterized protein</fullName>
    </submittedName>
</protein>
<gene>
    <name evidence="1" type="ORF">DDB_G0283225</name>
</gene>
<dbReference type="Proteomes" id="UP000002195">
    <property type="component" value="Unassembled WGS sequence"/>
</dbReference>
<dbReference type="PaxDb" id="44689-DDB0218454"/>
<evidence type="ECO:0000313" key="2">
    <source>
        <dbReference type="Proteomes" id="UP000002195"/>
    </source>
</evidence>
<dbReference type="AlphaFoldDB" id="Q54RG6"/>
<comment type="caution">
    <text evidence="1">The sequence shown here is derived from an EMBL/GenBank/DDBJ whole genome shotgun (WGS) entry which is preliminary data.</text>
</comment>
<dbReference type="GeneID" id="8623955"/>
<dbReference type="HOGENOM" id="CLU_2908771_0_0_1"/>
<name>Q54RG6_DICDI</name>
<evidence type="ECO:0000313" key="1">
    <source>
        <dbReference type="EMBL" id="EAL65851.1"/>
    </source>
</evidence>
<dbReference type="SMR" id="Q54RG6"/>
<accession>Q54RG6</accession>
<sequence length="62" mass="7072">MVSRLDGDHTQSCRRVHHQLKIIVAPMKVKDGHSLVLGKFEEFLNKLDESATNNQMSIILEI</sequence>
<reference evidence="1 2" key="1">
    <citation type="journal article" date="2005" name="Nature">
        <title>The genome of the social amoeba Dictyostelium discoideum.</title>
        <authorList>
            <consortium name="The Dictyostelium discoideum Sequencing Consortium"/>
            <person name="Eichinger L."/>
            <person name="Pachebat J.A."/>
            <person name="Glockner G."/>
            <person name="Rajandream M.A."/>
            <person name="Sucgang R."/>
            <person name="Berriman M."/>
            <person name="Song J."/>
            <person name="Olsen R."/>
            <person name="Szafranski K."/>
            <person name="Xu Q."/>
            <person name="Tunggal B."/>
            <person name="Kummerfeld S."/>
            <person name="Madera M."/>
            <person name="Konfortov B.A."/>
            <person name="Rivero F."/>
            <person name="Bankier A.T."/>
            <person name="Lehmann R."/>
            <person name="Hamlin N."/>
            <person name="Davies R."/>
            <person name="Gaudet P."/>
            <person name="Fey P."/>
            <person name="Pilcher K."/>
            <person name="Chen G."/>
            <person name="Saunders D."/>
            <person name="Sodergren E."/>
            <person name="Davis P."/>
            <person name="Kerhornou A."/>
            <person name="Nie X."/>
            <person name="Hall N."/>
            <person name="Anjard C."/>
            <person name="Hemphill L."/>
            <person name="Bason N."/>
            <person name="Farbrother P."/>
            <person name="Desany B."/>
            <person name="Just E."/>
            <person name="Morio T."/>
            <person name="Rost R."/>
            <person name="Churcher C."/>
            <person name="Cooper J."/>
            <person name="Haydock S."/>
            <person name="van Driessche N."/>
            <person name="Cronin A."/>
            <person name="Goodhead I."/>
            <person name="Muzny D."/>
            <person name="Mourier T."/>
            <person name="Pain A."/>
            <person name="Lu M."/>
            <person name="Harper D."/>
            <person name="Lindsay R."/>
            <person name="Hauser H."/>
            <person name="James K."/>
            <person name="Quiles M."/>
            <person name="Madan Babu M."/>
            <person name="Saito T."/>
            <person name="Buchrieser C."/>
            <person name="Wardroper A."/>
            <person name="Felder M."/>
            <person name="Thangavelu M."/>
            <person name="Johnson D."/>
            <person name="Knights A."/>
            <person name="Loulseged H."/>
            <person name="Mungall K."/>
            <person name="Oliver K."/>
            <person name="Price C."/>
            <person name="Quail M.A."/>
            <person name="Urushihara H."/>
            <person name="Hernandez J."/>
            <person name="Rabbinowitsch E."/>
            <person name="Steffen D."/>
            <person name="Sanders M."/>
            <person name="Ma J."/>
            <person name="Kohara Y."/>
            <person name="Sharp S."/>
            <person name="Simmonds M."/>
            <person name="Spiegler S."/>
            <person name="Tivey A."/>
            <person name="Sugano S."/>
            <person name="White B."/>
            <person name="Walker D."/>
            <person name="Woodward J."/>
            <person name="Winckler T."/>
            <person name="Tanaka Y."/>
            <person name="Shaulsky G."/>
            <person name="Schleicher M."/>
            <person name="Weinstock G."/>
            <person name="Rosenthal A."/>
            <person name="Cox E.C."/>
            <person name="Chisholm R.L."/>
            <person name="Gibbs R."/>
            <person name="Loomis W.F."/>
            <person name="Platzer M."/>
            <person name="Kay R.R."/>
            <person name="Williams J."/>
            <person name="Dear P.H."/>
            <person name="Noegel A.A."/>
            <person name="Barrell B."/>
            <person name="Kuspa A."/>
        </authorList>
    </citation>
    <scope>NUCLEOTIDE SEQUENCE [LARGE SCALE GENOMIC DNA]</scope>
    <source>
        <strain evidence="1 2">AX4</strain>
    </source>
</reference>
<dbReference type="VEuPathDB" id="AmoebaDB:DDB_G0283225"/>
<dbReference type="InParanoid" id="Q54RG6"/>
<proteinExistence type="predicted"/>
<dbReference type="KEGG" id="ddi:DDB_G0283225"/>
<keyword evidence="2" id="KW-1185">Reference proteome</keyword>
<dbReference type="EMBL" id="AAFI02000051">
    <property type="protein sequence ID" value="EAL65851.1"/>
    <property type="molecule type" value="Genomic_DNA"/>
</dbReference>
<organism evidence="1 2">
    <name type="scientific">Dictyostelium discoideum</name>
    <name type="common">Social amoeba</name>
    <dbReference type="NCBI Taxonomy" id="44689"/>
    <lineage>
        <taxon>Eukaryota</taxon>
        <taxon>Amoebozoa</taxon>
        <taxon>Evosea</taxon>
        <taxon>Eumycetozoa</taxon>
        <taxon>Dictyostelia</taxon>
        <taxon>Dictyosteliales</taxon>
        <taxon>Dictyosteliaceae</taxon>
        <taxon>Dictyostelium</taxon>
    </lineage>
</organism>
<dbReference type="RefSeq" id="XP_639179.1">
    <property type="nucleotide sequence ID" value="XM_634087.1"/>
</dbReference>